<keyword evidence="4 5" id="KW-0472">Membrane</keyword>
<protein>
    <recommendedName>
        <fullName evidence="6">EXS domain-containing protein</fullName>
    </recommendedName>
</protein>
<dbReference type="PANTHER" id="PTHR10783:SF46">
    <property type="entry name" value="PROTEIN ERD1 HOMOLOG 2"/>
    <property type="match status" value="1"/>
</dbReference>
<evidence type="ECO:0000259" key="6">
    <source>
        <dbReference type="PROSITE" id="PS51380"/>
    </source>
</evidence>
<name>A0A1E3NMT1_9ASCO</name>
<dbReference type="Proteomes" id="UP000094455">
    <property type="component" value="Unassembled WGS sequence"/>
</dbReference>
<proteinExistence type="predicted"/>
<dbReference type="OrthoDB" id="2159384at2759"/>
<feature type="transmembrane region" description="Helical" evidence="5">
    <location>
        <begin position="256"/>
        <end position="273"/>
    </location>
</feature>
<evidence type="ECO:0000256" key="5">
    <source>
        <dbReference type="SAM" id="Phobius"/>
    </source>
</evidence>
<evidence type="ECO:0000313" key="7">
    <source>
        <dbReference type="EMBL" id="ODQ47386.1"/>
    </source>
</evidence>
<gene>
    <name evidence="7" type="ORF">PICMEDRAFT_71460</name>
</gene>
<dbReference type="InterPro" id="IPR004342">
    <property type="entry name" value="EXS_C"/>
</dbReference>
<evidence type="ECO:0000313" key="8">
    <source>
        <dbReference type="Proteomes" id="UP000094455"/>
    </source>
</evidence>
<dbReference type="GO" id="GO:0016020">
    <property type="term" value="C:membrane"/>
    <property type="evidence" value="ECO:0007669"/>
    <property type="project" value="UniProtKB-SubCell"/>
</dbReference>
<dbReference type="AlphaFoldDB" id="A0A1E3NMT1"/>
<feature type="transmembrane region" description="Helical" evidence="5">
    <location>
        <begin position="20"/>
        <end position="38"/>
    </location>
</feature>
<dbReference type="STRING" id="763406.A0A1E3NMT1"/>
<comment type="subcellular location">
    <subcellularLocation>
        <location evidence="1">Membrane</location>
        <topology evidence="1">Multi-pass membrane protein</topology>
    </subcellularLocation>
</comment>
<dbReference type="GO" id="GO:0005737">
    <property type="term" value="C:cytoplasm"/>
    <property type="evidence" value="ECO:0007669"/>
    <property type="project" value="TreeGrafter"/>
</dbReference>
<feature type="transmembrane region" description="Helical" evidence="5">
    <location>
        <begin position="70"/>
        <end position="89"/>
    </location>
</feature>
<keyword evidence="3 5" id="KW-1133">Transmembrane helix</keyword>
<dbReference type="Pfam" id="PF03124">
    <property type="entry name" value="EXS"/>
    <property type="match status" value="1"/>
</dbReference>
<dbReference type="PROSITE" id="PS51380">
    <property type="entry name" value="EXS"/>
    <property type="match status" value="1"/>
</dbReference>
<sequence>MSEEAAATISAFDFYLPLPYRVVILINAGILFWHLNLLTCRNFKIGVLNVLKVSPQELTLSRLIDRSRKCLVNITLSNICNYSIYYFFASNGFELTLIDWLPLFGILTTFFILLHDKSSFESQRLLQTMKRVIKGDIDISMRNNDILLTDTFTSYNKVLVDFLVYVSALVLGMSTLPSGANLSKELSKTHLQLYNIDLLLANFPSLLRFRQCLKEYNQSGRQNIRHLLNAIKYSTAFLPTISMILFKAGYLKTRNLWVFFTFINSSYSLYWDITNDWNFGFFLKFLSDKPNVKLLRNKLLYSKEAYVLAIIIDFQLRFIWVYGLVFVDPSSPSPSTAAKFFTTMFATEMGTFVLECLEIFRRWVWVFLKIETEYVIMSSVSDFIELQSFD</sequence>
<dbReference type="PANTHER" id="PTHR10783">
    <property type="entry name" value="XENOTROPIC AND POLYTROPIC RETROVIRUS RECEPTOR 1-RELATED"/>
    <property type="match status" value="1"/>
</dbReference>
<evidence type="ECO:0000256" key="3">
    <source>
        <dbReference type="ARBA" id="ARBA00022989"/>
    </source>
</evidence>
<evidence type="ECO:0000256" key="2">
    <source>
        <dbReference type="ARBA" id="ARBA00022692"/>
    </source>
</evidence>
<feature type="transmembrane region" description="Helical" evidence="5">
    <location>
        <begin position="95"/>
        <end position="114"/>
    </location>
</feature>
<keyword evidence="2 5" id="KW-0812">Transmembrane</keyword>
<evidence type="ECO:0000256" key="1">
    <source>
        <dbReference type="ARBA" id="ARBA00004141"/>
    </source>
</evidence>
<organism evidence="7 8">
    <name type="scientific">Pichia membranifaciens NRRL Y-2026</name>
    <dbReference type="NCBI Taxonomy" id="763406"/>
    <lineage>
        <taxon>Eukaryota</taxon>
        <taxon>Fungi</taxon>
        <taxon>Dikarya</taxon>
        <taxon>Ascomycota</taxon>
        <taxon>Saccharomycotina</taxon>
        <taxon>Pichiomycetes</taxon>
        <taxon>Pichiales</taxon>
        <taxon>Pichiaceae</taxon>
        <taxon>Pichia</taxon>
    </lineage>
</organism>
<reference evidence="7 8" key="1">
    <citation type="journal article" date="2016" name="Proc. Natl. Acad. Sci. U.S.A.">
        <title>Comparative genomics of biotechnologically important yeasts.</title>
        <authorList>
            <person name="Riley R."/>
            <person name="Haridas S."/>
            <person name="Wolfe K.H."/>
            <person name="Lopes M.R."/>
            <person name="Hittinger C.T."/>
            <person name="Goeker M."/>
            <person name="Salamov A.A."/>
            <person name="Wisecaver J.H."/>
            <person name="Long T.M."/>
            <person name="Calvey C.H."/>
            <person name="Aerts A.L."/>
            <person name="Barry K.W."/>
            <person name="Choi C."/>
            <person name="Clum A."/>
            <person name="Coughlan A.Y."/>
            <person name="Deshpande S."/>
            <person name="Douglass A.P."/>
            <person name="Hanson S.J."/>
            <person name="Klenk H.-P."/>
            <person name="LaButti K.M."/>
            <person name="Lapidus A."/>
            <person name="Lindquist E.A."/>
            <person name="Lipzen A.M."/>
            <person name="Meier-Kolthoff J.P."/>
            <person name="Ohm R.A."/>
            <person name="Otillar R.P."/>
            <person name="Pangilinan J.L."/>
            <person name="Peng Y."/>
            <person name="Rokas A."/>
            <person name="Rosa C.A."/>
            <person name="Scheuner C."/>
            <person name="Sibirny A.A."/>
            <person name="Slot J.C."/>
            <person name="Stielow J.B."/>
            <person name="Sun H."/>
            <person name="Kurtzman C.P."/>
            <person name="Blackwell M."/>
            <person name="Grigoriev I.V."/>
            <person name="Jeffries T.W."/>
        </authorList>
    </citation>
    <scope>NUCLEOTIDE SEQUENCE [LARGE SCALE GENOMIC DNA]</scope>
    <source>
        <strain evidence="7 8">NRRL Y-2026</strain>
    </source>
</reference>
<dbReference type="GeneID" id="30180618"/>
<accession>A0A1E3NMT1</accession>
<feature type="transmembrane region" description="Helical" evidence="5">
    <location>
        <begin position="305"/>
        <end position="325"/>
    </location>
</feature>
<dbReference type="RefSeq" id="XP_019018499.1">
    <property type="nucleotide sequence ID" value="XM_019163931.1"/>
</dbReference>
<evidence type="ECO:0000256" key="4">
    <source>
        <dbReference type="ARBA" id="ARBA00023136"/>
    </source>
</evidence>
<keyword evidence="8" id="KW-1185">Reference proteome</keyword>
<dbReference type="EMBL" id="KV454002">
    <property type="protein sequence ID" value="ODQ47386.1"/>
    <property type="molecule type" value="Genomic_DNA"/>
</dbReference>
<feature type="domain" description="EXS" evidence="6">
    <location>
        <begin position="188"/>
        <end position="390"/>
    </location>
</feature>